<dbReference type="PANTHER" id="PTHR42748:SF31">
    <property type="entry name" value="NMRA-LIKE DOMAIN-CONTAINING PROTEIN-RELATED"/>
    <property type="match status" value="1"/>
</dbReference>
<comment type="similarity">
    <text evidence="1">Belongs to the NmrA-type oxidoreductase family.</text>
</comment>
<dbReference type="GO" id="GO:0005634">
    <property type="term" value="C:nucleus"/>
    <property type="evidence" value="ECO:0007669"/>
    <property type="project" value="TreeGrafter"/>
</dbReference>
<dbReference type="AlphaFoldDB" id="A0A9P4ID75"/>
<evidence type="ECO:0000256" key="2">
    <source>
        <dbReference type="ARBA" id="ARBA00022857"/>
    </source>
</evidence>
<dbReference type="OrthoDB" id="3358371at2759"/>
<gene>
    <name evidence="4" type="ORF">NA57DRAFT_42167</name>
</gene>
<dbReference type="CDD" id="cd05251">
    <property type="entry name" value="NmrA_like_SDR_a"/>
    <property type="match status" value="1"/>
</dbReference>
<dbReference type="EMBL" id="ML978129">
    <property type="protein sequence ID" value="KAF2096859.1"/>
    <property type="molecule type" value="Genomic_DNA"/>
</dbReference>
<dbReference type="Proteomes" id="UP000799772">
    <property type="component" value="Unassembled WGS sequence"/>
</dbReference>
<dbReference type="Pfam" id="PF05368">
    <property type="entry name" value="NmrA"/>
    <property type="match status" value="1"/>
</dbReference>
<feature type="domain" description="NmrA-like" evidence="3">
    <location>
        <begin position="5"/>
        <end position="308"/>
    </location>
</feature>
<evidence type="ECO:0000313" key="4">
    <source>
        <dbReference type="EMBL" id="KAF2096859.1"/>
    </source>
</evidence>
<evidence type="ECO:0000256" key="1">
    <source>
        <dbReference type="ARBA" id="ARBA00006328"/>
    </source>
</evidence>
<protein>
    <submittedName>
        <fullName evidence="4">NmrA-domain-containing protein</fullName>
    </submittedName>
</protein>
<dbReference type="InterPro" id="IPR008030">
    <property type="entry name" value="NmrA-like"/>
</dbReference>
<dbReference type="SUPFAM" id="SSF51735">
    <property type="entry name" value="NAD(P)-binding Rossmann-fold domains"/>
    <property type="match status" value="1"/>
</dbReference>
<dbReference type="PANTHER" id="PTHR42748">
    <property type="entry name" value="NITROGEN METABOLITE REPRESSION PROTEIN NMRA FAMILY MEMBER"/>
    <property type="match status" value="1"/>
</dbReference>
<evidence type="ECO:0000259" key="3">
    <source>
        <dbReference type="Pfam" id="PF05368"/>
    </source>
</evidence>
<accession>A0A9P4ID75</accession>
<dbReference type="Gene3D" id="3.40.50.720">
    <property type="entry name" value="NAD(P)-binding Rossmann-like Domain"/>
    <property type="match status" value="1"/>
</dbReference>
<dbReference type="InterPro" id="IPR051164">
    <property type="entry name" value="NmrA-like_oxidored"/>
</dbReference>
<evidence type="ECO:0000313" key="5">
    <source>
        <dbReference type="Proteomes" id="UP000799772"/>
    </source>
</evidence>
<proteinExistence type="inferred from homology"/>
<keyword evidence="2" id="KW-0521">NADP</keyword>
<name>A0A9P4ID75_9PEZI</name>
<dbReference type="Gene3D" id="3.90.25.10">
    <property type="entry name" value="UDP-galactose 4-epimerase, domain 1"/>
    <property type="match status" value="1"/>
</dbReference>
<organism evidence="4 5">
    <name type="scientific">Rhizodiscina lignyota</name>
    <dbReference type="NCBI Taxonomy" id="1504668"/>
    <lineage>
        <taxon>Eukaryota</taxon>
        <taxon>Fungi</taxon>
        <taxon>Dikarya</taxon>
        <taxon>Ascomycota</taxon>
        <taxon>Pezizomycotina</taxon>
        <taxon>Dothideomycetes</taxon>
        <taxon>Pleosporomycetidae</taxon>
        <taxon>Aulographales</taxon>
        <taxon>Rhizodiscinaceae</taxon>
        <taxon>Rhizodiscina</taxon>
    </lineage>
</organism>
<dbReference type="InterPro" id="IPR036291">
    <property type="entry name" value="NAD(P)-bd_dom_sf"/>
</dbReference>
<sequence>MSSGKKVLTVFGATGNQGGAIINTILGDSKASSEFQLRGITRDVTRPKSKALSDKGVEMVAGDTEDPSSLRDAIKGAYGVFAMTNYWDKMDHELELQQGKAIADMCKEEGVQHLIWSSLFNVKELSKGALPHVYHWDSKAQVEQYIRDIGIPATFLMPGFFMSNIPGSNLRRGEDGKFVLAMAMPDNAQVPLWAPELDTGKVAKAIWLKRDQVLGKRILAATDYVTPKQMLESFQKVFPEAGKGAHFVELTEDQFKGALKSRGTSEFIAQELYENMRVIPEFGYYGGDSLDFSHSILDDKLTTWEEFVKAAPAFKDLK</sequence>
<reference evidence="4" key="1">
    <citation type="journal article" date="2020" name="Stud. Mycol.">
        <title>101 Dothideomycetes genomes: a test case for predicting lifestyles and emergence of pathogens.</title>
        <authorList>
            <person name="Haridas S."/>
            <person name="Albert R."/>
            <person name="Binder M."/>
            <person name="Bloem J."/>
            <person name="Labutti K."/>
            <person name="Salamov A."/>
            <person name="Andreopoulos B."/>
            <person name="Baker S."/>
            <person name="Barry K."/>
            <person name="Bills G."/>
            <person name="Bluhm B."/>
            <person name="Cannon C."/>
            <person name="Castanera R."/>
            <person name="Culley D."/>
            <person name="Daum C."/>
            <person name="Ezra D."/>
            <person name="Gonzalez J."/>
            <person name="Henrissat B."/>
            <person name="Kuo A."/>
            <person name="Liang C."/>
            <person name="Lipzen A."/>
            <person name="Lutzoni F."/>
            <person name="Magnuson J."/>
            <person name="Mondo S."/>
            <person name="Nolan M."/>
            <person name="Ohm R."/>
            <person name="Pangilinan J."/>
            <person name="Park H.-J."/>
            <person name="Ramirez L."/>
            <person name="Alfaro M."/>
            <person name="Sun H."/>
            <person name="Tritt A."/>
            <person name="Yoshinaga Y."/>
            <person name="Zwiers L.-H."/>
            <person name="Turgeon B."/>
            <person name="Goodwin S."/>
            <person name="Spatafora J."/>
            <person name="Crous P."/>
            <person name="Grigoriev I."/>
        </authorList>
    </citation>
    <scope>NUCLEOTIDE SEQUENCE</scope>
    <source>
        <strain evidence="4">CBS 133067</strain>
    </source>
</reference>
<comment type="caution">
    <text evidence="4">The sequence shown here is derived from an EMBL/GenBank/DDBJ whole genome shotgun (WGS) entry which is preliminary data.</text>
</comment>
<keyword evidence="5" id="KW-1185">Reference proteome</keyword>